<comment type="caution">
    <text evidence="1">The sequence shown here is derived from an EMBL/GenBank/DDBJ whole genome shotgun (WGS) entry which is preliminary data.</text>
</comment>
<dbReference type="Proteomes" id="UP000598271">
    <property type="component" value="Unassembled WGS sequence"/>
</dbReference>
<proteinExistence type="predicted"/>
<dbReference type="RefSeq" id="WP_189567134.1">
    <property type="nucleotide sequence ID" value="NZ_BMXF01000005.1"/>
</dbReference>
<sequence>MKSIKIVVIHDNMKVTDPLLFSLRERFGTDNVILKEVSSEGLEYIFDNLTGKQIVLLDYDLGADQPHAPEIIREIRDRTSLIQIIIFTAKQFSSIPYEYLIEFINNETFGIIQSTADIVDVLSLVDRAAHQLETRVDCVLEEWISKRTDSEKRKPYITTKAGAVYTLSDLIVEIRKETKLGQQVEKSILQLATELLTSGKKELDD</sequence>
<accession>A0A8J3DCC0</accession>
<organism evidence="1 2">
    <name type="scientific">Persicitalea jodogahamensis</name>
    <dbReference type="NCBI Taxonomy" id="402147"/>
    <lineage>
        <taxon>Bacteria</taxon>
        <taxon>Pseudomonadati</taxon>
        <taxon>Bacteroidota</taxon>
        <taxon>Cytophagia</taxon>
        <taxon>Cytophagales</taxon>
        <taxon>Spirosomataceae</taxon>
        <taxon>Persicitalea</taxon>
    </lineage>
</organism>
<dbReference type="EMBL" id="BMXF01000005">
    <property type="protein sequence ID" value="GHB83097.1"/>
    <property type="molecule type" value="Genomic_DNA"/>
</dbReference>
<dbReference type="AlphaFoldDB" id="A0A8J3DCC0"/>
<evidence type="ECO:0000313" key="2">
    <source>
        <dbReference type="Proteomes" id="UP000598271"/>
    </source>
</evidence>
<protein>
    <submittedName>
        <fullName evidence="1">Uncharacterized protein</fullName>
    </submittedName>
</protein>
<gene>
    <name evidence="1" type="ORF">GCM10007390_42560</name>
</gene>
<name>A0A8J3DCC0_9BACT</name>
<keyword evidence="2" id="KW-1185">Reference proteome</keyword>
<reference evidence="1 2" key="1">
    <citation type="journal article" date="2014" name="Int. J. Syst. Evol. Microbiol.">
        <title>Complete genome sequence of Corynebacterium casei LMG S-19264T (=DSM 44701T), isolated from a smear-ripened cheese.</title>
        <authorList>
            <consortium name="US DOE Joint Genome Institute (JGI-PGF)"/>
            <person name="Walter F."/>
            <person name="Albersmeier A."/>
            <person name="Kalinowski J."/>
            <person name="Ruckert C."/>
        </authorList>
    </citation>
    <scope>NUCLEOTIDE SEQUENCE [LARGE SCALE GENOMIC DNA]</scope>
    <source>
        <strain evidence="1 2">KCTC 12866</strain>
    </source>
</reference>
<dbReference type="InterPro" id="IPR011006">
    <property type="entry name" value="CheY-like_superfamily"/>
</dbReference>
<evidence type="ECO:0000313" key="1">
    <source>
        <dbReference type="EMBL" id="GHB83097.1"/>
    </source>
</evidence>
<dbReference type="SUPFAM" id="SSF52172">
    <property type="entry name" value="CheY-like"/>
    <property type="match status" value="1"/>
</dbReference>